<dbReference type="EMBL" id="JAVHNQ010000012">
    <property type="protein sequence ID" value="KAK6335686.1"/>
    <property type="molecule type" value="Genomic_DNA"/>
</dbReference>
<organism evidence="2 3">
    <name type="scientific">Orbilia brochopaga</name>
    <dbReference type="NCBI Taxonomy" id="3140254"/>
    <lineage>
        <taxon>Eukaryota</taxon>
        <taxon>Fungi</taxon>
        <taxon>Dikarya</taxon>
        <taxon>Ascomycota</taxon>
        <taxon>Pezizomycotina</taxon>
        <taxon>Orbiliomycetes</taxon>
        <taxon>Orbiliales</taxon>
        <taxon>Orbiliaceae</taxon>
        <taxon>Orbilia</taxon>
    </lineage>
</organism>
<feature type="region of interest" description="Disordered" evidence="1">
    <location>
        <begin position="57"/>
        <end position="101"/>
    </location>
</feature>
<accession>A0AAV9U561</accession>
<protein>
    <submittedName>
        <fullName evidence="2">Uncharacterized protein</fullName>
    </submittedName>
</protein>
<dbReference type="AlphaFoldDB" id="A0AAV9U561"/>
<gene>
    <name evidence="2" type="ORF">TWF696_002452</name>
</gene>
<evidence type="ECO:0000256" key="1">
    <source>
        <dbReference type="SAM" id="MobiDB-lite"/>
    </source>
</evidence>
<evidence type="ECO:0000313" key="2">
    <source>
        <dbReference type="EMBL" id="KAK6335686.1"/>
    </source>
</evidence>
<keyword evidence="3" id="KW-1185">Reference proteome</keyword>
<feature type="region of interest" description="Disordered" evidence="1">
    <location>
        <begin position="167"/>
        <end position="186"/>
    </location>
</feature>
<feature type="compositionally biased region" description="Low complexity" evidence="1">
    <location>
        <begin position="167"/>
        <end position="178"/>
    </location>
</feature>
<sequence length="280" mass="30676">MSDRVRTNAPWGPPWMLRKSNKSCDVCRLNEQRGSTPSRSHSPVRCNGCLSRAEPTALVPRRERRRSQSNPASVVVYEGCDTRGQANATPSSSRTQNNQNDLHFTLPAQGTYDAQTSTPAATLTVYHPSPQPQTPNPAATMTVYHPPPPPQTSNSAATMAVYQPTQTPQTSAPAATLTVYNPPPPPPRPMDVYKPEEAWRPGGSVTNIGAVTRYEDNANRRWEPADNIVDGFVDTLQKPTVTGSKNLAVFDANGERKLYHTCEGTDFCHYCYAAMGFSTQ</sequence>
<dbReference type="Proteomes" id="UP001375240">
    <property type="component" value="Unassembled WGS sequence"/>
</dbReference>
<comment type="caution">
    <text evidence="2">The sequence shown here is derived from an EMBL/GenBank/DDBJ whole genome shotgun (WGS) entry which is preliminary data.</text>
</comment>
<name>A0AAV9U561_9PEZI</name>
<reference evidence="2 3" key="1">
    <citation type="submission" date="2019-10" db="EMBL/GenBank/DDBJ databases">
        <authorList>
            <person name="Palmer J.M."/>
        </authorList>
    </citation>
    <scope>NUCLEOTIDE SEQUENCE [LARGE SCALE GENOMIC DNA]</scope>
    <source>
        <strain evidence="2 3">TWF696</strain>
    </source>
</reference>
<feature type="compositionally biased region" description="Polar residues" evidence="1">
    <location>
        <begin position="84"/>
        <end position="101"/>
    </location>
</feature>
<evidence type="ECO:0000313" key="3">
    <source>
        <dbReference type="Proteomes" id="UP001375240"/>
    </source>
</evidence>
<proteinExistence type="predicted"/>